<proteinExistence type="predicted"/>
<dbReference type="Proteomes" id="UP000649179">
    <property type="component" value="Unassembled WGS sequence"/>
</dbReference>
<name>A0A917BEI7_9ACTN</name>
<accession>A0A917BEI7</accession>
<dbReference type="EMBL" id="BMKQ01000001">
    <property type="protein sequence ID" value="GGF39120.1"/>
    <property type="molecule type" value="Genomic_DNA"/>
</dbReference>
<dbReference type="AlphaFoldDB" id="A0A917BEI7"/>
<evidence type="ECO:0000313" key="1">
    <source>
        <dbReference type="EMBL" id="GGF39120.1"/>
    </source>
</evidence>
<reference evidence="1" key="2">
    <citation type="submission" date="2020-09" db="EMBL/GenBank/DDBJ databases">
        <authorList>
            <person name="Sun Q."/>
            <person name="Zhou Y."/>
        </authorList>
    </citation>
    <scope>NUCLEOTIDE SEQUENCE</scope>
    <source>
        <strain evidence="1">CGMCC 1.16067</strain>
    </source>
</reference>
<comment type="caution">
    <text evidence="1">The sequence shown here is derived from an EMBL/GenBank/DDBJ whole genome shotgun (WGS) entry which is preliminary data.</text>
</comment>
<organism evidence="1 2">
    <name type="scientific">Marmoricola endophyticus</name>
    <dbReference type="NCBI Taxonomy" id="2040280"/>
    <lineage>
        <taxon>Bacteria</taxon>
        <taxon>Bacillati</taxon>
        <taxon>Actinomycetota</taxon>
        <taxon>Actinomycetes</taxon>
        <taxon>Propionibacteriales</taxon>
        <taxon>Nocardioidaceae</taxon>
        <taxon>Marmoricola</taxon>
    </lineage>
</organism>
<gene>
    <name evidence="1" type="ORF">GCM10011519_10940</name>
</gene>
<reference evidence="1" key="1">
    <citation type="journal article" date="2014" name="Int. J. Syst. Evol. Microbiol.">
        <title>Complete genome sequence of Corynebacterium casei LMG S-19264T (=DSM 44701T), isolated from a smear-ripened cheese.</title>
        <authorList>
            <consortium name="US DOE Joint Genome Institute (JGI-PGF)"/>
            <person name="Walter F."/>
            <person name="Albersmeier A."/>
            <person name="Kalinowski J."/>
            <person name="Ruckert C."/>
        </authorList>
    </citation>
    <scope>NUCLEOTIDE SEQUENCE</scope>
    <source>
        <strain evidence="1">CGMCC 1.16067</strain>
    </source>
</reference>
<sequence>MPHVPNELLGRLVGMRLFSVEFVLDYVVVRFDDAADQAALTCQAMPLVELPARGPVRDGAPGYADALRSLVGYEVVGTAEASGLGLRIGVGTGTIVINPSREELTGPEIALLGGFADAAWMCWRPGEDCFTELG</sequence>
<dbReference type="RefSeq" id="WP_229660618.1">
    <property type="nucleotide sequence ID" value="NZ_BMKQ01000001.1"/>
</dbReference>
<protein>
    <submittedName>
        <fullName evidence="1">Uncharacterized protein</fullName>
    </submittedName>
</protein>
<evidence type="ECO:0000313" key="2">
    <source>
        <dbReference type="Proteomes" id="UP000649179"/>
    </source>
</evidence>
<keyword evidence="2" id="KW-1185">Reference proteome</keyword>